<accession>A0ABQ5LRZ2</accession>
<dbReference type="SUPFAM" id="SSF54909">
    <property type="entry name" value="Dimeric alpha+beta barrel"/>
    <property type="match status" value="1"/>
</dbReference>
<organism evidence="2 3">
    <name type="scientific">Sinisalibacter aestuarii</name>
    <dbReference type="NCBI Taxonomy" id="2949426"/>
    <lineage>
        <taxon>Bacteria</taxon>
        <taxon>Pseudomonadati</taxon>
        <taxon>Pseudomonadota</taxon>
        <taxon>Alphaproteobacteria</taxon>
        <taxon>Rhodobacterales</taxon>
        <taxon>Roseobacteraceae</taxon>
        <taxon>Sinisalibacter</taxon>
    </lineage>
</organism>
<protein>
    <recommendedName>
        <fullName evidence="1">EthD domain-containing protein</fullName>
    </recommendedName>
</protein>
<proteinExistence type="predicted"/>
<reference evidence="2" key="1">
    <citation type="journal article" date="2023" name="Int. J. Syst. Evol. Microbiol.">
        <title>Sinisalibacter aestuarii sp. nov., isolated from estuarine sediment of the Arakawa River.</title>
        <authorList>
            <person name="Arafat S.T."/>
            <person name="Hirano S."/>
            <person name="Sato A."/>
            <person name="Takeuchi K."/>
            <person name="Yasuda T."/>
            <person name="Terahara T."/>
            <person name="Hamada M."/>
            <person name="Kobayashi T."/>
        </authorList>
    </citation>
    <scope>NUCLEOTIDE SEQUENCE</scope>
    <source>
        <strain evidence="2">B-399</strain>
    </source>
</reference>
<dbReference type="Pfam" id="PF07110">
    <property type="entry name" value="EthD"/>
    <property type="match status" value="1"/>
</dbReference>
<dbReference type="InterPro" id="IPR011008">
    <property type="entry name" value="Dimeric_a/b-barrel"/>
</dbReference>
<evidence type="ECO:0000313" key="2">
    <source>
        <dbReference type="EMBL" id="GKY87066.1"/>
    </source>
</evidence>
<feature type="domain" description="EthD" evidence="1">
    <location>
        <begin position="125"/>
        <end position="206"/>
    </location>
</feature>
<gene>
    <name evidence="2" type="ORF">STA1M1_09350</name>
</gene>
<evidence type="ECO:0000259" key="1">
    <source>
        <dbReference type="Pfam" id="PF07110"/>
    </source>
</evidence>
<dbReference type="Gene3D" id="3.30.70.100">
    <property type="match status" value="1"/>
</dbReference>
<evidence type="ECO:0000313" key="3">
    <source>
        <dbReference type="Proteomes" id="UP001144205"/>
    </source>
</evidence>
<name>A0ABQ5LRZ2_9RHOB</name>
<sequence>MISVMALMRTKMDLTEEQVSRGIADLPTSTDPNVLGQVFNRVSDSSQKGISYARGSFEPDAISQFFFGDISASMMAAHAGGVGLSMCVPQHVIEQMELILCLQNTVLKPPADKGGLKRMSILRKRPDVSDEEFQDQWFNMHSILVKRLPGIQGYRQNLVLDGARNAAGERLVDGMVELWFPDGETIEAAFRSDAGITTMTHAKEFISEINTYLVQPHEISGCA</sequence>
<dbReference type="EMBL" id="BROH01000001">
    <property type="protein sequence ID" value="GKY87066.1"/>
    <property type="molecule type" value="Genomic_DNA"/>
</dbReference>
<dbReference type="Proteomes" id="UP001144205">
    <property type="component" value="Unassembled WGS sequence"/>
</dbReference>
<dbReference type="InterPro" id="IPR009799">
    <property type="entry name" value="EthD_dom"/>
</dbReference>
<comment type="caution">
    <text evidence="2">The sequence shown here is derived from an EMBL/GenBank/DDBJ whole genome shotgun (WGS) entry which is preliminary data.</text>
</comment>
<keyword evidence="3" id="KW-1185">Reference proteome</keyword>
<dbReference type="NCBIfam" id="TIGR02118">
    <property type="entry name" value="EthD family reductase"/>
    <property type="match status" value="1"/>
</dbReference>